<evidence type="ECO:0000256" key="1">
    <source>
        <dbReference type="ARBA" id="ARBA00002791"/>
    </source>
</evidence>
<dbReference type="EMBL" id="LKCN02000007">
    <property type="protein sequence ID" value="RCI12918.1"/>
    <property type="molecule type" value="Genomic_DNA"/>
</dbReference>
<evidence type="ECO:0000256" key="6">
    <source>
        <dbReference type="ARBA" id="ARBA00022824"/>
    </source>
</evidence>
<dbReference type="GO" id="GO:0008250">
    <property type="term" value="C:oligosaccharyltransferase complex"/>
    <property type="evidence" value="ECO:0007669"/>
    <property type="project" value="TreeGrafter"/>
</dbReference>
<keyword evidence="6" id="KW-0256">Endoplasmic reticulum</keyword>
<keyword evidence="8 9" id="KW-0472">Membrane</keyword>
<dbReference type="AlphaFoldDB" id="A0A367LER6"/>
<dbReference type="OrthoDB" id="67566at2759"/>
<comment type="function">
    <text evidence="1">Subunit of the oligosaccharyl transferase (OST) complex that catalyzes the initial transfer of a defined glycan (Glc(3)Man(9)GlcNAc(2) in eukaryotes) from the lipid carrier dolichol-pyrophosphate to an asparagine residue within an Asn-X-Ser/Thr consensus motif in nascent polypeptide chains, the first step in protein N-glycosylation. N-glycosylation occurs cotranslationally and the complex associates with the Sec61 complex at the channel-forming translocon complex that mediates protein translocation across the endoplasmic reticulum (ER). All subunits are required for a maximal enzyme activity.</text>
</comment>
<evidence type="ECO:0000256" key="8">
    <source>
        <dbReference type="ARBA" id="ARBA00023136"/>
    </source>
</evidence>
<dbReference type="SUPFAM" id="SSF52833">
    <property type="entry name" value="Thioredoxin-like"/>
    <property type="match status" value="1"/>
</dbReference>
<organism evidence="10 11">
    <name type="scientific">Ophiocordyceps polyrhachis-furcata BCC 54312</name>
    <dbReference type="NCBI Taxonomy" id="1330021"/>
    <lineage>
        <taxon>Eukaryota</taxon>
        <taxon>Fungi</taxon>
        <taxon>Dikarya</taxon>
        <taxon>Ascomycota</taxon>
        <taxon>Pezizomycotina</taxon>
        <taxon>Sordariomycetes</taxon>
        <taxon>Hypocreomycetidae</taxon>
        <taxon>Hypocreales</taxon>
        <taxon>Ophiocordycipitaceae</taxon>
        <taxon>Ophiocordyceps</taxon>
    </lineage>
</organism>
<keyword evidence="4 9" id="KW-0812">Transmembrane</keyword>
<evidence type="ECO:0000256" key="2">
    <source>
        <dbReference type="ARBA" id="ARBA00004477"/>
    </source>
</evidence>
<evidence type="ECO:0000313" key="11">
    <source>
        <dbReference type="Proteomes" id="UP000253664"/>
    </source>
</evidence>
<dbReference type="InterPro" id="IPR021149">
    <property type="entry name" value="OligosaccharylTrfase_OST3/OST6"/>
</dbReference>
<dbReference type="GO" id="GO:0018279">
    <property type="term" value="P:protein N-linked glycosylation via asparagine"/>
    <property type="evidence" value="ECO:0007669"/>
    <property type="project" value="TreeGrafter"/>
</dbReference>
<dbReference type="PANTHER" id="PTHR12692:SF0">
    <property type="entry name" value="GH11935P"/>
    <property type="match status" value="1"/>
</dbReference>
<sequence>MQKRFAEYHHRLQLDAAPAILNDDSFKKLLAAPRDYAVVVLLTAQGARFGCQLCREFQPEWDLLARVWSKGDKAGEARTLFGTLDFSDGRETFISLGLQTAPVLYLYYPTHGPHAVPFRDPKNFEFSSGFVTRQQILSDGTILTDTTNSPTTAEQVHNWIVANLPGRPHPAFKRPLNYLRLASTFTILAGLGTIAYNASPYIMPIIQNRQFWAMGTMIAMLLFISGHMFNHIRKVPYVAPAKNGGITFIASGFQNQTGIESQIVAVLCAIMSFCVIALVTRVPRIANRRTQMFAVLSIVTVMTVTNSFMLHIFRMKNAGYPFAMPPFM</sequence>
<dbReference type="Pfam" id="PF04756">
    <property type="entry name" value="OST3_OST6"/>
    <property type="match status" value="1"/>
</dbReference>
<feature type="transmembrane region" description="Helical" evidence="9">
    <location>
        <begin position="211"/>
        <end position="229"/>
    </location>
</feature>
<gene>
    <name evidence="10" type="ORF">L249_0583</name>
</gene>
<dbReference type="Gene3D" id="3.40.30.10">
    <property type="entry name" value="Glutaredoxin"/>
    <property type="match status" value="1"/>
</dbReference>
<feature type="transmembrane region" description="Helical" evidence="9">
    <location>
        <begin position="292"/>
        <end position="313"/>
    </location>
</feature>
<evidence type="ECO:0000256" key="9">
    <source>
        <dbReference type="SAM" id="Phobius"/>
    </source>
</evidence>
<accession>A0A367LER6</accession>
<evidence type="ECO:0000313" key="10">
    <source>
        <dbReference type="EMBL" id="RCI12918.1"/>
    </source>
</evidence>
<reference evidence="10 11" key="1">
    <citation type="journal article" date="2015" name="BMC Genomics">
        <title>Insights from the genome of Ophiocordyceps polyrhachis-furcata to pathogenicity and host specificity in insect fungi.</title>
        <authorList>
            <person name="Wichadakul D."/>
            <person name="Kobmoo N."/>
            <person name="Ingsriswang S."/>
            <person name="Tangphatsornruang S."/>
            <person name="Chantasingh D."/>
            <person name="Luangsa-ard J.J."/>
            <person name="Eurwilaichitr L."/>
        </authorList>
    </citation>
    <scope>NUCLEOTIDE SEQUENCE [LARGE SCALE GENOMIC DNA]</scope>
    <source>
        <strain evidence="10 11">BCC 54312</strain>
    </source>
</reference>
<feature type="transmembrane region" description="Helical" evidence="9">
    <location>
        <begin position="178"/>
        <end position="199"/>
    </location>
</feature>
<proteinExistence type="inferred from homology"/>
<dbReference type="InterPro" id="IPR036249">
    <property type="entry name" value="Thioredoxin-like_sf"/>
</dbReference>
<comment type="subcellular location">
    <subcellularLocation>
        <location evidence="2">Endoplasmic reticulum membrane</location>
        <topology evidence="2">Multi-pass membrane protein</topology>
    </subcellularLocation>
</comment>
<evidence type="ECO:0000256" key="3">
    <source>
        <dbReference type="ARBA" id="ARBA00009561"/>
    </source>
</evidence>
<keyword evidence="5" id="KW-0732">Signal</keyword>
<dbReference type="Proteomes" id="UP000253664">
    <property type="component" value="Unassembled WGS sequence"/>
</dbReference>
<evidence type="ECO:0008006" key="12">
    <source>
        <dbReference type="Google" id="ProtNLM"/>
    </source>
</evidence>
<evidence type="ECO:0000256" key="4">
    <source>
        <dbReference type="ARBA" id="ARBA00022692"/>
    </source>
</evidence>
<keyword evidence="11" id="KW-1185">Reference proteome</keyword>
<evidence type="ECO:0000256" key="5">
    <source>
        <dbReference type="ARBA" id="ARBA00022729"/>
    </source>
</evidence>
<keyword evidence="7 9" id="KW-1133">Transmembrane helix</keyword>
<feature type="transmembrane region" description="Helical" evidence="9">
    <location>
        <begin position="263"/>
        <end position="280"/>
    </location>
</feature>
<comment type="caution">
    <text evidence="10">The sequence shown here is derived from an EMBL/GenBank/DDBJ whole genome shotgun (WGS) entry which is preliminary data.</text>
</comment>
<comment type="similarity">
    <text evidence="3">Belongs to the OST3/OST6 family.</text>
</comment>
<protein>
    <recommendedName>
        <fullName evidence="12">Thioredoxin domain-containing protein</fullName>
    </recommendedName>
</protein>
<dbReference type="PANTHER" id="PTHR12692">
    <property type="entry name" value="DOLICHYL-DIPHOSPHOOLIGOSACCHARIDE--PROTEIN GLYCOSYLTRANSFERASE-RELATED"/>
    <property type="match status" value="1"/>
</dbReference>
<dbReference type="STRING" id="1330021.A0A367LER6"/>
<evidence type="ECO:0000256" key="7">
    <source>
        <dbReference type="ARBA" id="ARBA00022989"/>
    </source>
</evidence>
<name>A0A367LER6_9HYPO</name>